<reference evidence="2" key="1">
    <citation type="submission" date="2017-02" db="UniProtKB">
        <authorList>
            <consortium name="WormBaseParasite"/>
        </authorList>
    </citation>
    <scope>IDENTIFICATION</scope>
</reference>
<organism evidence="2">
    <name type="scientific">Brugia timori</name>
    <dbReference type="NCBI Taxonomy" id="42155"/>
    <lineage>
        <taxon>Eukaryota</taxon>
        <taxon>Metazoa</taxon>
        <taxon>Ecdysozoa</taxon>
        <taxon>Nematoda</taxon>
        <taxon>Chromadorea</taxon>
        <taxon>Rhabditida</taxon>
        <taxon>Spirurina</taxon>
        <taxon>Spiruromorpha</taxon>
        <taxon>Filarioidea</taxon>
        <taxon>Onchocercidae</taxon>
        <taxon>Brugia</taxon>
    </lineage>
</organism>
<feature type="compositionally biased region" description="Basic residues" evidence="1">
    <location>
        <begin position="157"/>
        <end position="166"/>
    </location>
</feature>
<evidence type="ECO:0000313" key="2">
    <source>
        <dbReference type="WBParaSite" id="BTMF_0000975801-mRNA-1"/>
    </source>
</evidence>
<feature type="region of interest" description="Disordered" evidence="1">
    <location>
        <begin position="141"/>
        <end position="166"/>
    </location>
</feature>
<dbReference type="AlphaFoldDB" id="A0A0R3QPX3"/>
<evidence type="ECO:0000256" key="1">
    <source>
        <dbReference type="SAM" id="MobiDB-lite"/>
    </source>
</evidence>
<name>A0A0R3QPX3_9BILA</name>
<protein>
    <submittedName>
        <fullName evidence="2">Uncharacterized protein</fullName>
    </submittedName>
</protein>
<dbReference type="STRING" id="42155.A0A0R3QPX3"/>
<sequence length="207" mass="22334">LNGPVPPHSAPFCATPDSFVFPPYGGNAVSRTIAPLESISPVAQTTGIIPTVPPRKKVEQLPSPLFGDAVHVVWNKEAKSAVCDADDTISPPSSSQNSIQNSAATAPKLYPRGACPAEPPPRPPKLFYNKKPQELCGEKVLKETNDFDSPPPLPPKTYKRRQQHNRLQSHSKAVSFEVVLNNIVAVLIRIYTANLCQTVKGTACGFC</sequence>
<proteinExistence type="predicted"/>
<dbReference type="WBParaSite" id="BTMF_0000975801-mRNA-1">
    <property type="protein sequence ID" value="BTMF_0000975801-mRNA-1"/>
    <property type="gene ID" value="BTMF_0000975801"/>
</dbReference>
<feature type="region of interest" description="Disordered" evidence="1">
    <location>
        <begin position="109"/>
        <end position="129"/>
    </location>
</feature>
<accession>A0A0R3QPX3</accession>